<organism evidence="1 2">
    <name type="scientific">Paraburkholderia acidicola</name>
    <dbReference type="NCBI Taxonomy" id="1912599"/>
    <lineage>
        <taxon>Bacteria</taxon>
        <taxon>Pseudomonadati</taxon>
        <taxon>Pseudomonadota</taxon>
        <taxon>Betaproteobacteria</taxon>
        <taxon>Burkholderiales</taxon>
        <taxon>Burkholderiaceae</taxon>
        <taxon>Paraburkholderia</taxon>
    </lineage>
</organism>
<dbReference type="Proteomes" id="UP001469089">
    <property type="component" value="Unassembled WGS sequence"/>
</dbReference>
<dbReference type="RefSeq" id="WP_133116948.1">
    <property type="nucleotide sequence ID" value="NZ_JAOALG010000002.1"/>
</dbReference>
<protein>
    <submittedName>
        <fullName evidence="1">Uncharacterized protein</fullName>
    </submittedName>
</protein>
<name>A0ABV1LS15_9BURK</name>
<dbReference type="EMBL" id="JAOALG010000002">
    <property type="protein sequence ID" value="MEQ5841741.1"/>
    <property type="molecule type" value="Genomic_DNA"/>
</dbReference>
<comment type="caution">
    <text evidence="1">The sequence shown here is derived from an EMBL/GenBank/DDBJ whole genome shotgun (WGS) entry which is preliminary data.</text>
</comment>
<evidence type="ECO:0000313" key="2">
    <source>
        <dbReference type="Proteomes" id="UP001469089"/>
    </source>
</evidence>
<gene>
    <name evidence="1" type="ORF">N0A02_20110</name>
</gene>
<reference evidence="1 2" key="1">
    <citation type="journal article" date="2024" name="Chem. Sci.">
        <title>Discovery of a lagriamide polyketide by integrated genome mining, isotopic labeling, and untargeted metabolomics.</title>
        <authorList>
            <person name="Fergusson C.H."/>
            <person name="Saulog J."/>
            <person name="Paulo B.S."/>
            <person name="Wilson D.M."/>
            <person name="Liu D.Y."/>
            <person name="Morehouse N.J."/>
            <person name="Waterworth S."/>
            <person name="Barkei J."/>
            <person name="Gray C.A."/>
            <person name="Kwan J.C."/>
            <person name="Eustaquio A.S."/>
            <person name="Linington R.G."/>
        </authorList>
    </citation>
    <scope>NUCLEOTIDE SEQUENCE [LARGE SCALE GENOMIC DNA]</scope>
    <source>
        <strain evidence="1 2">RL17-338-BIF-B</strain>
    </source>
</reference>
<sequence>MINRVHGGVGEVPVSGSSPIFPHVAAFDHPRSVCFPESFCDWSGFGRPDDSDGSFSFNFP</sequence>
<accession>A0ABV1LS15</accession>
<proteinExistence type="predicted"/>
<keyword evidence="2" id="KW-1185">Reference proteome</keyword>
<evidence type="ECO:0000313" key="1">
    <source>
        <dbReference type="EMBL" id="MEQ5841741.1"/>
    </source>
</evidence>